<evidence type="ECO:0000256" key="4">
    <source>
        <dbReference type="ARBA" id="ARBA00023136"/>
    </source>
</evidence>
<evidence type="ECO:0000313" key="9">
    <source>
        <dbReference type="Proteomes" id="UP000199423"/>
    </source>
</evidence>
<dbReference type="GO" id="GO:0016020">
    <property type="term" value="C:membrane"/>
    <property type="evidence" value="ECO:0007669"/>
    <property type="project" value="UniProtKB-SubCell"/>
</dbReference>
<feature type="transmembrane region" description="Helical" evidence="6">
    <location>
        <begin position="356"/>
        <end position="375"/>
    </location>
</feature>
<evidence type="ECO:0000256" key="3">
    <source>
        <dbReference type="ARBA" id="ARBA00022989"/>
    </source>
</evidence>
<feature type="transmembrane region" description="Helical" evidence="6">
    <location>
        <begin position="132"/>
        <end position="152"/>
    </location>
</feature>
<proteinExistence type="predicted"/>
<dbReference type="Proteomes" id="UP000199423">
    <property type="component" value="Unassembled WGS sequence"/>
</dbReference>
<evidence type="ECO:0000313" key="8">
    <source>
        <dbReference type="EMBL" id="SFV32746.1"/>
    </source>
</evidence>
<dbReference type="PANTHER" id="PTHR37422">
    <property type="entry name" value="TEICHURONIC ACID BIOSYNTHESIS PROTEIN TUAE"/>
    <property type="match status" value="1"/>
</dbReference>
<feature type="domain" description="O-antigen ligase-related" evidence="7">
    <location>
        <begin position="221"/>
        <end position="364"/>
    </location>
</feature>
<reference evidence="9" key="1">
    <citation type="submission" date="2016-10" db="EMBL/GenBank/DDBJ databases">
        <authorList>
            <person name="Varghese N."/>
            <person name="Submissions S."/>
        </authorList>
    </citation>
    <scope>NUCLEOTIDE SEQUENCE [LARGE SCALE GENOMIC DNA]</scope>
    <source>
        <strain evidence="9">DSM 1565</strain>
    </source>
</reference>
<feature type="transmembrane region" description="Helical" evidence="6">
    <location>
        <begin position="267"/>
        <end position="288"/>
    </location>
</feature>
<comment type="subcellular location">
    <subcellularLocation>
        <location evidence="1">Membrane</location>
        <topology evidence="1">Multi-pass membrane protein</topology>
    </subcellularLocation>
</comment>
<dbReference type="Pfam" id="PF04932">
    <property type="entry name" value="Wzy_C"/>
    <property type="match status" value="1"/>
</dbReference>
<name>A0A1I7NDX6_9HYPH</name>
<organism evidence="8 9">
    <name type="scientific">Hyphomicrobium facile</name>
    <dbReference type="NCBI Taxonomy" id="51670"/>
    <lineage>
        <taxon>Bacteria</taxon>
        <taxon>Pseudomonadati</taxon>
        <taxon>Pseudomonadota</taxon>
        <taxon>Alphaproteobacteria</taxon>
        <taxon>Hyphomicrobiales</taxon>
        <taxon>Hyphomicrobiaceae</taxon>
        <taxon>Hyphomicrobium</taxon>
    </lineage>
</organism>
<keyword evidence="8" id="KW-0436">Ligase</keyword>
<dbReference type="STRING" id="51670.SAMN04488557_1711"/>
<feature type="transmembrane region" description="Helical" evidence="6">
    <location>
        <begin position="180"/>
        <end position="200"/>
    </location>
</feature>
<dbReference type="InterPro" id="IPR007016">
    <property type="entry name" value="O-antigen_ligase-rel_domated"/>
</dbReference>
<evidence type="ECO:0000256" key="2">
    <source>
        <dbReference type="ARBA" id="ARBA00022692"/>
    </source>
</evidence>
<dbReference type="AlphaFoldDB" id="A0A1I7NDX6"/>
<feature type="transmembrane region" description="Helical" evidence="6">
    <location>
        <begin position="212"/>
        <end position="232"/>
    </location>
</feature>
<feature type="transmembrane region" description="Helical" evidence="6">
    <location>
        <begin position="46"/>
        <end position="65"/>
    </location>
</feature>
<keyword evidence="9" id="KW-1185">Reference proteome</keyword>
<feature type="transmembrane region" description="Helical" evidence="6">
    <location>
        <begin position="20"/>
        <end position="39"/>
    </location>
</feature>
<feature type="region of interest" description="Disordered" evidence="5">
    <location>
        <begin position="460"/>
        <end position="494"/>
    </location>
</feature>
<dbReference type="GO" id="GO:0016874">
    <property type="term" value="F:ligase activity"/>
    <property type="evidence" value="ECO:0007669"/>
    <property type="project" value="UniProtKB-KW"/>
</dbReference>
<keyword evidence="2 6" id="KW-0812">Transmembrane</keyword>
<evidence type="ECO:0000256" key="1">
    <source>
        <dbReference type="ARBA" id="ARBA00004141"/>
    </source>
</evidence>
<dbReference type="RefSeq" id="WP_177228088.1">
    <property type="nucleotide sequence ID" value="NZ_FPCH01000002.1"/>
</dbReference>
<dbReference type="InterPro" id="IPR051533">
    <property type="entry name" value="WaaL-like"/>
</dbReference>
<dbReference type="PANTHER" id="PTHR37422:SF23">
    <property type="entry name" value="TEICHURONIC ACID BIOSYNTHESIS PROTEIN TUAE"/>
    <property type="match status" value="1"/>
</dbReference>
<feature type="transmembrane region" description="Helical" evidence="6">
    <location>
        <begin position="412"/>
        <end position="431"/>
    </location>
</feature>
<gene>
    <name evidence="8" type="ORF">SAMN04488557_1711</name>
</gene>
<feature type="transmembrane region" description="Helical" evidence="6">
    <location>
        <begin position="105"/>
        <end position="125"/>
    </location>
</feature>
<keyword evidence="4 6" id="KW-0472">Membrane</keyword>
<feature type="transmembrane region" description="Helical" evidence="6">
    <location>
        <begin position="238"/>
        <end position="255"/>
    </location>
</feature>
<dbReference type="EMBL" id="FPCH01000002">
    <property type="protein sequence ID" value="SFV32746.1"/>
    <property type="molecule type" value="Genomic_DNA"/>
</dbReference>
<sequence length="494" mass="53466">MIAASLLLGGGTRAGFLSDSILQLASIPLLLLASTRILGLERTKETNAILAFCVAIVLVPLLQLVPLPPAIWSHLPERANVAAAFEVAGNKGQWAPITAYPTGTWLSLAALMPPLAVFLGTVSLSNIDRRQLSYLVLSIGLLSACLGLIQVAQGPNSPLRFFEYTNPSEAVGFFANRNHFAALLYCLTVLASALIIDAGFNSRKRLFEPAALLPLIAGFVVLVILIAAQLVARSRAGLGLTMAALLLAWPLASFDPHRGTGLRSGKVFAAAVVVSMIFALQFALLRILERFGSDTLDDARLPFARNTFEAARAFMPFGSGMGTFVDVYGMFERPADVFAAYANHAHNDILEAALEAGLPGLLMMLLFGAWIVWRCFELWRRPTAKAFATDVLWERAALFVVVLLSAHALVDYALRTTAIAVVFAFSCGLLVRPFAGVNASEQAPDVHGDPIDRARFERRYPEKGPSSAGEPWGADINWPDEWRSDPFQHKPGKK</sequence>
<feature type="transmembrane region" description="Helical" evidence="6">
    <location>
        <begin position="387"/>
        <end position="406"/>
    </location>
</feature>
<accession>A0A1I7NDX6</accession>
<protein>
    <submittedName>
        <fullName evidence="8">O-antigen ligase like membrane protein</fullName>
    </submittedName>
</protein>
<evidence type="ECO:0000256" key="5">
    <source>
        <dbReference type="SAM" id="MobiDB-lite"/>
    </source>
</evidence>
<evidence type="ECO:0000256" key="6">
    <source>
        <dbReference type="SAM" id="Phobius"/>
    </source>
</evidence>
<keyword evidence="3 6" id="KW-1133">Transmembrane helix</keyword>
<evidence type="ECO:0000259" key="7">
    <source>
        <dbReference type="Pfam" id="PF04932"/>
    </source>
</evidence>